<dbReference type="Proteomes" id="UP001055879">
    <property type="component" value="Linkage Group LG03"/>
</dbReference>
<sequence length="262" mass="30790">MELDIAFLTNVARESSYALYLTGALKARMKAIFAVYWDEEKGQWNVIILEWDASYIFASNFIPLSAQLLNSGTIFLYYTDLTYTLLIIYFGFGCLLSMYGCYHHYIGLEVQRHPRQIAGFWGYSFQITFQMVAAAVVLTDCVFWFIVVPYLAIKDFSLNSLTIALHWTNAVFLLGDAALNSLRFPWFRIAYFLLWTCFYVVFQWIFHACIFFWWPYPFLDLSFSFSPLWYLLVALLHIPCYGVFFLLVKLKHFLLKIFLRDG</sequence>
<proteinExistence type="predicted"/>
<dbReference type="EMBL" id="CM042049">
    <property type="protein sequence ID" value="KAI3746289.1"/>
    <property type="molecule type" value="Genomic_DNA"/>
</dbReference>
<evidence type="ECO:0000313" key="2">
    <source>
        <dbReference type="Proteomes" id="UP001055879"/>
    </source>
</evidence>
<protein>
    <submittedName>
        <fullName evidence="1">Uncharacterized protein</fullName>
    </submittedName>
</protein>
<reference evidence="1 2" key="2">
    <citation type="journal article" date="2022" name="Mol. Ecol. Resour.">
        <title>The genomes of chicory, endive, great burdock and yacon provide insights into Asteraceae paleo-polyploidization history and plant inulin production.</title>
        <authorList>
            <person name="Fan W."/>
            <person name="Wang S."/>
            <person name="Wang H."/>
            <person name="Wang A."/>
            <person name="Jiang F."/>
            <person name="Liu H."/>
            <person name="Zhao H."/>
            <person name="Xu D."/>
            <person name="Zhang Y."/>
        </authorList>
    </citation>
    <scope>NUCLEOTIDE SEQUENCE [LARGE SCALE GENOMIC DNA]</scope>
    <source>
        <strain evidence="2">cv. Niubang</strain>
    </source>
</reference>
<gene>
    <name evidence="1" type="ORF">L6452_08716</name>
</gene>
<comment type="caution">
    <text evidence="1">The sequence shown here is derived from an EMBL/GenBank/DDBJ whole genome shotgun (WGS) entry which is preliminary data.</text>
</comment>
<organism evidence="1 2">
    <name type="scientific">Arctium lappa</name>
    <name type="common">Greater burdock</name>
    <name type="synonym">Lappa major</name>
    <dbReference type="NCBI Taxonomy" id="4217"/>
    <lineage>
        <taxon>Eukaryota</taxon>
        <taxon>Viridiplantae</taxon>
        <taxon>Streptophyta</taxon>
        <taxon>Embryophyta</taxon>
        <taxon>Tracheophyta</taxon>
        <taxon>Spermatophyta</taxon>
        <taxon>Magnoliopsida</taxon>
        <taxon>eudicotyledons</taxon>
        <taxon>Gunneridae</taxon>
        <taxon>Pentapetalae</taxon>
        <taxon>asterids</taxon>
        <taxon>campanulids</taxon>
        <taxon>Asterales</taxon>
        <taxon>Asteraceae</taxon>
        <taxon>Carduoideae</taxon>
        <taxon>Cardueae</taxon>
        <taxon>Arctiinae</taxon>
        <taxon>Arctium</taxon>
    </lineage>
</organism>
<evidence type="ECO:0000313" key="1">
    <source>
        <dbReference type="EMBL" id="KAI3746289.1"/>
    </source>
</evidence>
<keyword evidence="2" id="KW-1185">Reference proteome</keyword>
<accession>A0ACB9DI09</accession>
<name>A0ACB9DI09_ARCLA</name>
<reference evidence="2" key="1">
    <citation type="journal article" date="2022" name="Mol. Ecol. Resour.">
        <title>The genomes of chicory, endive, great burdock and yacon provide insights into Asteraceae palaeo-polyploidization history and plant inulin production.</title>
        <authorList>
            <person name="Fan W."/>
            <person name="Wang S."/>
            <person name="Wang H."/>
            <person name="Wang A."/>
            <person name="Jiang F."/>
            <person name="Liu H."/>
            <person name="Zhao H."/>
            <person name="Xu D."/>
            <person name="Zhang Y."/>
        </authorList>
    </citation>
    <scope>NUCLEOTIDE SEQUENCE [LARGE SCALE GENOMIC DNA]</scope>
    <source>
        <strain evidence="2">cv. Niubang</strain>
    </source>
</reference>